<evidence type="ECO:0008006" key="3">
    <source>
        <dbReference type="Google" id="ProtNLM"/>
    </source>
</evidence>
<dbReference type="EMBL" id="BTGU01000028">
    <property type="protein sequence ID" value="GMN48415.1"/>
    <property type="molecule type" value="Genomic_DNA"/>
</dbReference>
<sequence length="242" mass="28239">MNKASRGPSHVPDQAAEGNKCLKKLGKKPINSRTEIQQDVKQQRPSFDFNNLNVELRPLAYYALSFMREDNQIEVPIPYTISGANMPVLLNFDDIYEFINFQEINANCILVYLRYLAKLCVVNGRAEKFVFVSPTLISPVRTNTSDAGLRERADALVAFSRNAPKGRLYLVPHNRWRHWVLGVIDPWENLVLYFDPLWEKKRDNFTNLMNMALMDWKLIAEEWIKKRRDYKTKISDHPCPHQ</sequence>
<comment type="caution">
    <text evidence="1">The sequence shown here is derived from an EMBL/GenBank/DDBJ whole genome shotgun (WGS) entry which is preliminary data.</text>
</comment>
<accession>A0AA88D8H4</accession>
<dbReference type="AlphaFoldDB" id="A0AA88D8H4"/>
<dbReference type="Gene3D" id="3.40.395.10">
    <property type="entry name" value="Adenoviral Proteinase, Chain A"/>
    <property type="match status" value="1"/>
</dbReference>
<evidence type="ECO:0000313" key="1">
    <source>
        <dbReference type="EMBL" id="GMN48415.1"/>
    </source>
</evidence>
<protein>
    <recommendedName>
        <fullName evidence="3">Ubiquitin-like protease family profile domain-containing protein</fullName>
    </recommendedName>
</protein>
<dbReference type="SUPFAM" id="SSF54001">
    <property type="entry name" value="Cysteine proteinases"/>
    <property type="match status" value="1"/>
</dbReference>
<dbReference type="Proteomes" id="UP001187192">
    <property type="component" value="Unassembled WGS sequence"/>
</dbReference>
<evidence type="ECO:0000313" key="2">
    <source>
        <dbReference type="Proteomes" id="UP001187192"/>
    </source>
</evidence>
<keyword evidence="2" id="KW-1185">Reference proteome</keyword>
<name>A0AA88D8H4_FICCA</name>
<organism evidence="1 2">
    <name type="scientific">Ficus carica</name>
    <name type="common">Common fig</name>
    <dbReference type="NCBI Taxonomy" id="3494"/>
    <lineage>
        <taxon>Eukaryota</taxon>
        <taxon>Viridiplantae</taxon>
        <taxon>Streptophyta</taxon>
        <taxon>Embryophyta</taxon>
        <taxon>Tracheophyta</taxon>
        <taxon>Spermatophyta</taxon>
        <taxon>Magnoliopsida</taxon>
        <taxon>eudicotyledons</taxon>
        <taxon>Gunneridae</taxon>
        <taxon>Pentapetalae</taxon>
        <taxon>rosids</taxon>
        <taxon>fabids</taxon>
        <taxon>Rosales</taxon>
        <taxon>Moraceae</taxon>
        <taxon>Ficeae</taxon>
        <taxon>Ficus</taxon>
    </lineage>
</organism>
<reference evidence="1" key="1">
    <citation type="submission" date="2023-07" db="EMBL/GenBank/DDBJ databases">
        <title>draft genome sequence of fig (Ficus carica).</title>
        <authorList>
            <person name="Takahashi T."/>
            <person name="Nishimura K."/>
        </authorList>
    </citation>
    <scope>NUCLEOTIDE SEQUENCE</scope>
</reference>
<gene>
    <name evidence="1" type="ORF">TIFTF001_017583</name>
</gene>
<dbReference type="InterPro" id="IPR038765">
    <property type="entry name" value="Papain-like_cys_pep_sf"/>
</dbReference>
<proteinExistence type="predicted"/>